<keyword evidence="3" id="KW-0678">Repressor</keyword>
<dbReference type="GO" id="GO:0006357">
    <property type="term" value="P:regulation of transcription by RNA polymerase II"/>
    <property type="evidence" value="ECO:0007669"/>
    <property type="project" value="InterPro"/>
</dbReference>
<evidence type="ECO:0008006" key="14">
    <source>
        <dbReference type="Google" id="ProtNLM"/>
    </source>
</evidence>
<evidence type="ECO:0000313" key="12">
    <source>
        <dbReference type="EMBL" id="KAK3858274.1"/>
    </source>
</evidence>
<comment type="subcellular location">
    <subcellularLocation>
        <location evidence="1">Nucleus</location>
    </subcellularLocation>
</comment>
<dbReference type="PANTHER" id="PTHR13742:SF17">
    <property type="entry name" value="RE32990P-RELATED"/>
    <property type="match status" value="1"/>
</dbReference>
<feature type="region of interest" description="Disordered" evidence="8">
    <location>
        <begin position="874"/>
        <end position="908"/>
    </location>
</feature>
<evidence type="ECO:0000313" key="13">
    <source>
        <dbReference type="Proteomes" id="UP001286313"/>
    </source>
</evidence>
<dbReference type="Gene3D" id="1.10.472.10">
    <property type="entry name" value="Cyclin-like"/>
    <property type="match status" value="3"/>
</dbReference>
<evidence type="ECO:0000256" key="4">
    <source>
        <dbReference type="ARBA" id="ARBA00023015"/>
    </source>
</evidence>
<dbReference type="GO" id="GO:0005667">
    <property type="term" value="C:transcription regulator complex"/>
    <property type="evidence" value="ECO:0007669"/>
    <property type="project" value="TreeGrafter"/>
</dbReference>
<dbReference type="GO" id="GO:0005634">
    <property type="term" value="C:nucleus"/>
    <property type="evidence" value="ECO:0007669"/>
    <property type="project" value="UniProtKB-SubCell"/>
</dbReference>
<feature type="compositionally biased region" description="Polar residues" evidence="8">
    <location>
        <begin position="732"/>
        <end position="753"/>
    </location>
</feature>
<dbReference type="PANTHER" id="PTHR13742">
    <property type="entry name" value="RETINOBLASTOMA-ASSOCIATED PROTEIN RB -RELATED"/>
    <property type="match status" value="1"/>
</dbReference>
<keyword evidence="6" id="KW-0539">Nucleus</keyword>
<keyword evidence="7" id="KW-0131">Cell cycle</keyword>
<evidence type="ECO:0000259" key="9">
    <source>
        <dbReference type="SMART" id="SM00385"/>
    </source>
</evidence>
<feature type="compositionally biased region" description="Low complexity" evidence="8">
    <location>
        <begin position="669"/>
        <end position="683"/>
    </location>
</feature>
<feature type="domain" description="Retinoblastoma-associated protein N-terminal" evidence="10">
    <location>
        <begin position="65"/>
        <end position="210"/>
    </location>
</feature>
<keyword evidence="5" id="KW-0804">Transcription</keyword>
<evidence type="ECO:0000256" key="8">
    <source>
        <dbReference type="SAM" id="MobiDB-lite"/>
    </source>
</evidence>
<dbReference type="Gene3D" id="1.10.472.140">
    <property type="match status" value="1"/>
</dbReference>
<evidence type="ECO:0000256" key="7">
    <source>
        <dbReference type="ARBA" id="ARBA00023306"/>
    </source>
</evidence>
<feature type="region of interest" description="Disordered" evidence="8">
    <location>
        <begin position="1043"/>
        <end position="1090"/>
    </location>
</feature>
<feature type="region of interest" description="Disordered" evidence="8">
    <location>
        <begin position="732"/>
        <end position="769"/>
    </location>
</feature>
<feature type="domain" description="Cyclin-like" evidence="9">
    <location>
        <begin position="787"/>
        <end position="926"/>
    </location>
</feature>
<feature type="compositionally biased region" description="Basic and acidic residues" evidence="8">
    <location>
        <begin position="754"/>
        <end position="765"/>
    </location>
</feature>
<keyword evidence="4" id="KW-0805">Transcription regulation</keyword>
<dbReference type="InterPro" id="IPR036915">
    <property type="entry name" value="Cyclin-like_sf"/>
</dbReference>
<comment type="similarity">
    <text evidence="2">Belongs to the retinoblastoma protein (RB) family.</text>
</comment>
<dbReference type="Pfam" id="PF01858">
    <property type="entry name" value="RB_A"/>
    <property type="match status" value="1"/>
</dbReference>
<accession>A0AAE1BZQ2</accession>
<dbReference type="InterPro" id="IPR002719">
    <property type="entry name" value="RB_B"/>
</dbReference>
<dbReference type="GO" id="GO:2000134">
    <property type="term" value="P:negative regulation of G1/S transition of mitotic cell cycle"/>
    <property type="evidence" value="ECO:0007669"/>
    <property type="project" value="TreeGrafter"/>
</dbReference>
<protein>
    <recommendedName>
        <fullName evidence="14">Retinoblastoma-like protein 1</fullName>
    </recommendedName>
</protein>
<evidence type="ECO:0000259" key="10">
    <source>
        <dbReference type="SMART" id="SM01367"/>
    </source>
</evidence>
<dbReference type="InterPro" id="IPR024599">
    <property type="entry name" value="RB_N"/>
</dbReference>
<comment type="caution">
    <text evidence="12">The sequence shown here is derived from an EMBL/GenBank/DDBJ whole genome shotgun (WGS) entry which is preliminary data.</text>
</comment>
<gene>
    <name evidence="12" type="ORF">Pcinc_035530</name>
</gene>
<dbReference type="Proteomes" id="UP001286313">
    <property type="component" value="Unassembled WGS sequence"/>
</dbReference>
<organism evidence="12 13">
    <name type="scientific">Petrolisthes cinctipes</name>
    <name type="common">Flat porcelain crab</name>
    <dbReference type="NCBI Taxonomy" id="88211"/>
    <lineage>
        <taxon>Eukaryota</taxon>
        <taxon>Metazoa</taxon>
        <taxon>Ecdysozoa</taxon>
        <taxon>Arthropoda</taxon>
        <taxon>Crustacea</taxon>
        <taxon>Multicrustacea</taxon>
        <taxon>Malacostraca</taxon>
        <taxon>Eumalacostraca</taxon>
        <taxon>Eucarida</taxon>
        <taxon>Decapoda</taxon>
        <taxon>Pleocyemata</taxon>
        <taxon>Anomura</taxon>
        <taxon>Galatheoidea</taxon>
        <taxon>Porcellanidae</taxon>
        <taxon>Petrolisthes</taxon>
    </lineage>
</organism>
<feature type="region of interest" description="Disordered" evidence="8">
    <location>
        <begin position="334"/>
        <end position="355"/>
    </location>
</feature>
<feature type="compositionally biased region" description="Polar residues" evidence="8">
    <location>
        <begin position="1048"/>
        <end position="1075"/>
    </location>
</feature>
<dbReference type="SMART" id="SM00385">
    <property type="entry name" value="CYCLIN"/>
    <property type="match status" value="1"/>
</dbReference>
<evidence type="ECO:0000256" key="2">
    <source>
        <dbReference type="ARBA" id="ARBA00009475"/>
    </source>
</evidence>
<evidence type="ECO:0000256" key="3">
    <source>
        <dbReference type="ARBA" id="ARBA00022491"/>
    </source>
</evidence>
<proteinExistence type="inferred from homology"/>
<dbReference type="AlphaFoldDB" id="A0AAE1BZQ2"/>
<dbReference type="Pfam" id="PF11934">
    <property type="entry name" value="DUF3452"/>
    <property type="match status" value="1"/>
</dbReference>
<evidence type="ECO:0000259" key="11">
    <source>
        <dbReference type="SMART" id="SM01368"/>
    </source>
</evidence>
<feature type="compositionally biased region" description="Polar residues" evidence="8">
    <location>
        <begin position="653"/>
        <end position="664"/>
    </location>
</feature>
<dbReference type="GO" id="GO:0000785">
    <property type="term" value="C:chromatin"/>
    <property type="evidence" value="ECO:0007669"/>
    <property type="project" value="TreeGrafter"/>
</dbReference>
<evidence type="ECO:0000256" key="6">
    <source>
        <dbReference type="ARBA" id="ARBA00023242"/>
    </source>
</evidence>
<dbReference type="SUPFAM" id="SSF47954">
    <property type="entry name" value="Cyclin-like"/>
    <property type="match status" value="2"/>
</dbReference>
<dbReference type="EMBL" id="JAWQEG010005362">
    <property type="protein sequence ID" value="KAK3858274.1"/>
    <property type="molecule type" value="Genomic_DNA"/>
</dbReference>
<dbReference type="GO" id="GO:0000977">
    <property type="term" value="F:RNA polymerase II transcription regulatory region sequence-specific DNA binding"/>
    <property type="evidence" value="ECO:0007669"/>
    <property type="project" value="TreeGrafter"/>
</dbReference>
<keyword evidence="13" id="KW-1185">Reference proteome</keyword>
<evidence type="ECO:0000256" key="1">
    <source>
        <dbReference type="ARBA" id="ARBA00004123"/>
    </source>
</evidence>
<feature type="domain" description="Retinoblastoma-associated protein A-box" evidence="11">
    <location>
        <begin position="395"/>
        <end position="589"/>
    </location>
</feature>
<sequence>MSEVVDVEDSSVRRRYNDLSLDLNLDQVTADEAWTNYQNIQLKYTLEGEQLPWLACALYAACRRRSVPTVGGRPGNMIQGNCVSLTRMLQHCNLPLTEFIKKMKSWLAMSHFDEGFCRSVDLLERNFAVSNNIFKKYKPIFLDLFKDPANDLPRPPRSRKQRRPPCNATELFQFCWTLYILIKGKYPGIPQDLVSCYSLLLASIDLIYGNVVLSNRKDLINPSCPGVPQEFLESESSSSDLASWPVSIMDYICEKFDGLLVETKTVRQYYWNKSMKDLIEKKILKGSVEGTGLLEQANFDHNVKEVKNSYEEYLLSYGEFDERMFLNEDEVVTGVSGASPPSTHTMHQESPVDPNSMRQARRSLVQSFDGDYHLVPQTPITGRRYTINRPSVGTTPLTVVTSALQKLYTLLGGRKNNPSEELVEIFKSCTENPENIATLVSEMSEEFCRLYTQDTEDYNGPSIDFAKMRLQMGQILYYTFLEHILVDEKRRGVDLMAILKEDLFHRTLFTCCIEIVLKSYNDPRRFPWSLQVGSVEPYFFIRIIEPVIRSEKQSDNQLSRELVKHLKGIEEQILDSLAWKGESPLWQIIKNSNQDIPSCQDVNFSDQLETEMNPATHSMSLLSTPLSPASKLVNDKATPNNLQLSPLSTFSERFQSPVGQSSARRTLFPSTSSSSSSDSQTPSGGVPLSRLASLGNRPTSSVVASTALPTSQKSPSLITVQVKENGVTTLYTVPSNAQGTGNSGDANSTQNSEKVSETPNTDKKKDKPKRHGSLALFCRKFYTLANMRLRELSDRLDVTDKELRKKIWTCFEHSIIHHTELMRDRHMDQMIMCAIYITCKVTGHDKIFQEIMKHYRSQPQAASHVYRSVLISRSNSSQSGSRSEGGSGQQKSSLPPPTPSQMTGTSTSFESEERGDLILFYNQVYVQQMKAFALKFRAVQEGDLPPLSPLPVVRHTPVSPRRRISTNHSVYINSLSPVKGSTAMSPRKPLPYYFNRSPAKDLRVINTMLKMKSGAKRWIGDADLGGGDTKRPLLSSVSKNIHGVLGDRQQNTPSVEMQQDSEATQDVSSAPQNGHATEPVRENFIPSEQP</sequence>
<dbReference type="InterPro" id="IPR028309">
    <property type="entry name" value="RB_fam"/>
</dbReference>
<name>A0AAE1BZQ2_PETCI</name>
<dbReference type="Pfam" id="PF01857">
    <property type="entry name" value="RB_B"/>
    <property type="match status" value="1"/>
</dbReference>
<reference evidence="12" key="1">
    <citation type="submission" date="2023-10" db="EMBL/GenBank/DDBJ databases">
        <title>Genome assemblies of two species of porcelain crab, Petrolisthes cinctipes and Petrolisthes manimaculis (Anomura: Porcellanidae).</title>
        <authorList>
            <person name="Angst P."/>
        </authorList>
    </citation>
    <scope>NUCLEOTIDE SEQUENCE</scope>
    <source>
        <strain evidence="12">PB745_01</strain>
        <tissue evidence="12">Gill</tissue>
    </source>
</reference>
<dbReference type="InterPro" id="IPR013763">
    <property type="entry name" value="Cyclin-like_dom"/>
</dbReference>
<feature type="region of interest" description="Disordered" evidence="8">
    <location>
        <begin position="653"/>
        <end position="697"/>
    </location>
</feature>
<dbReference type="SMART" id="SM01367">
    <property type="entry name" value="DUF3452"/>
    <property type="match status" value="1"/>
</dbReference>
<evidence type="ECO:0000256" key="5">
    <source>
        <dbReference type="ARBA" id="ARBA00023163"/>
    </source>
</evidence>
<dbReference type="SMART" id="SM01368">
    <property type="entry name" value="RB_A"/>
    <property type="match status" value="1"/>
</dbReference>
<dbReference type="InterPro" id="IPR002720">
    <property type="entry name" value="RB_A"/>
</dbReference>
<dbReference type="GO" id="GO:0030154">
    <property type="term" value="P:cell differentiation"/>
    <property type="evidence" value="ECO:0007669"/>
    <property type="project" value="TreeGrafter"/>
</dbReference>